<gene>
    <name evidence="2" type="ORF">EQG68_09075</name>
</gene>
<dbReference type="EMBL" id="SBKQ01000008">
    <property type="protein sequence ID" value="RXR31815.1"/>
    <property type="molecule type" value="Genomic_DNA"/>
</dbReference>
<protein>
    <submittedName>
        <fullName evidence="2">DUF4199 domain-containing protein</fullName>
    </submittedName>
</protein>
<reference evidence="3" key="1">
    <citation type="submission" date="2019-01" db="EMBL/GenBank/DDBJ databases">
        <title>Cytophagaceae bacterium strain CAR-16.</title>
        <authorList>
            <person name="Chen W.-M."/>
        </authorList>
    </citation>
    <scope>NUCLEOTIDE SEQUENCE [LARGE SCALE GENOMIC DNA]</scope>
    <source>
        <strain evidence="3">ICH-30</strain>
    </source>
</reference>
<feature type="transmembrane region" description="Helical" evidence="1">
    <location>
        <begin position="45"/>
        <end position="62"/>
    </location>
</feature>
<dbReference type="Proteomes" id="UP000289734">
    <property type="component" value="Unassembled WGS sequence"/>
</dbReference>
<dbReference type="OrthoDB" id="1122768at2"/>
<dbReference type="RefSeq" id="WP_129464509.1">
    <property type="nucleotide sequence ID" value="NZ_SBKQ01000008.1"/>
</dbReference>
<dbReference type="Pfam" id="PF13858">
    <property type="entry name" value="DUF4199"/>
    <property type="match status" value="1"/>
</dbReference>
<feature type="transmembrane region" description="Helical" evidence="1">
    <location>
        <begin position="78"/>
        <end position="101"/>
    </location>
</feature>
<keyword evidence="1" id="KW-0472">Membrane</keyword>
<proteinExistence type="predicted"/>
<feature type="transmembrane region" description="Helical" evidence="1">
    <location>
        <begin position="143"/>
        <end position="167"/>
    </location>
</feature>
<evidence type="ECO:0000313" key="3">
    <source>
        <dbReference type="Proteomes" id="UP000289734"/>
    </source>
</evidence>
<feature type="transmembrane region" description="Helical" evidence="1">
    <location>
        <begin position="12"/>
        <end position="33"/>
    </location>
</feature>
<comment type="caution">
    <text evidence="2">The sequence shown here is derived from an EMBL/GenBank/DDBJ whole genome shotgun (WGS) entry which is preliminary data.</text>
</comment>
<evidence type="ECO:0000256" key="1">
    <source>
        <dbReference type="SAM" id="Phobius"/>
    </source>
</evidence>
<organism evidence="2 3">
    <name type="scientific">Flavobacterium piscinae</name>
    <dbReference type="NCBI Taxonomy" id="2506424"/>
    <lineage>
        <taxon>Bacteria</taxon>
        <taxon>Pseudomonadati</taxon>
        <taxon>Bacteroidota</taxon>
        <taxon>Flavobacteriia</taxon>
        <taxon>Flavobacteriales</taxon>
        <taxon>Flavobacteriaceae</taxon>
        <taxon>Flavobacterium</taxon>
    </lineage>
</organism>
<name>A0A4Q1KQD6_9FLAO</name>
<keyword evidence="1" id="KW-0812">Transmembrane</keyword>
<accession>A0A4Q1KQD6</accession>
<keyword evidence="1" id="KW-1133">Transmembrane helix</keyword>
<evidence type="ECO:0000313" key="2">
    <source>
        <dbReference type="EMBL" id="RXR31815.1"/>
    </source>
</evidence>
<dbReference type="AlphaFoldDB" id="A0A4Q1KQD6"/>
<dbReference type="InterPro" id="IPR025250">
    <property type="entry name" value="DUF4199"/>
</dbReference>
<keyword evidence="3" id="KW-1185">Reference proteome</keyword>
<sequence>MENQKQSIKSLILLYGTILAVITILISVVKYAMGNHLERNVWESVFGIALMIALTVYPIMLLKKGNNGFLNLSQSIKIGLGVAAVSGIISIVYFFIFANYIEPEFAKQVMDAQMTEAIKQNPNMSSADLEKGREMGQKFVMPMLYGGIIVVNLFLGFIISLIAGLAMKKE</sequence>